<dbReference type="RefSeq" id="WP_128794204.1">
    <property type="nucleotide sequence ID" value="NZ_CP034669.1"/>
</dbReference>
<evidence type="ECO:0000256" key="3">
    <source>
        <dbReference type="ARBA" id="ARBA00022475"/>
    </source>
</evidence>
<dbReference type="PANTHER" id="PTHR43005:SF2">
    <property type="entry name" value="INTEGRAL MEMBRANE SUGAR TRANSPORT PROTEIN"/>
    <property type="match status" value="1"/>
</dbReference>
<dbReference type="AlphaFoldDB" id="A0A410RII6"/>
<dbReference type="EMBL" id="CP034669">
    <property type="protein sequence ID" value="QAT81751.1"/>
    <property type="molecule type" value="Genomic_DNA"/>
</dbReference>
<evidence type="ECO:0000313" key="9">
    <source>
        <dbReference type="EMBL" id="QAT81751.1"/>
    </source>
</evidence>
<keyword evidence="3" id="KW-1003">Cell membrane</keyword>
<evidence type="ECO:0000256" key="2">
    <source>
        <dbReference type="ARBA" id="ARBA00022448"/>
    </source>
</evidence>
<feature type="domain" description="ABC transmembrane type-1" evidence="8">
    <location>
        <begin position="72"/>
        <end position="283"/>
    </location>
</feature>
<dbReference type="Gene3D" id="1.10.3720.10">
    <property type="entry name" value="MetI-like"/>
    <property type="match status" value="1"/>
</dbReference>
<keyword evidence="5 7" id="KW-1133">Transmembrane helix</keyword>
<evidence type="ECO:0000256" key="6">
    <source>
        <dbReference type="ARBA" id="ARBA00023136"/>
    </source>
</evidence>
<dbReference type="InterPro" id="IPR000515">
    <property type="entry name" value="MetI-like"/>
</dbReference>
<dbReference type="PROSITE" id="PS50928">
    <property type="entry name" value="ABC_TM1"/>
    <property type="match status" value="1"/>
</dbReference>
<feature type="transmembrane region" description="Helical" evidence="7">
    <location>
        <begin position="76"/>
        <end position="97"/>
    </location>
</feature>
<dbReference type="Pfam" id="PF00528">
    <property type="entry name" value="BPD_transp_1"/>
    <property type="match status" value="1"/>
</dbReference>
<keyword evidence="6 7" id="KW-0472">Membrane</keyword>
<dbReference type="Proteomes" id="UP000288758">
    <property type="component" value="Chromosome"/>
</dbReference>
<comment type="subcellular location">
    <subcellularLocation>
        <location evidence="1 7">Cell membrane</location>
        <topology evidence="1 7">Multi-pass membrane protein</topology>
    </subcellularLocation>
</comment>
<evidence type="ECO:0000256" key="5">
    <source>
        <dbReference type="ARBA" id="ARBA00022989"/>
    </source>
</evidence>
<dbReference type="SUPFAM" id="SSF161098">
    <property type="entry name" value="MetI-like"/>
    <property type="match status" value="1"/>
</dbReference>
<dbReference type="InterPro" id="IPR035906">
    <property type="entry name" value="MetI-like_sf"/>
</dbReference>
<evidence type="ECO:0000259" key="8">
    <source>
        <dbReference type="PROSITE" id="PS50928"/>
    </source>
</evidence>
<evidence type="ECO:0000256" key="4">
    <source>
        <dbReference type="ARBA" id="ARBA00022692"/>
    </source>
</evidence>
<proteinExistence type="inferred from homology"/>
<keyword evidence="4 7" id="KW-0812">Transmembrane</keyword>
<organism evidence="9 10">
    <name type="scientific">Corallococcus coralloides</name>
    <name type="common">Myxococcus coralloides</name>
    <dbReference type="NCBI Taxonomy" id="184914"/>
    <lineage>
        <taxon>Bacteria</taxon>
        <taxon>Pseudomonadati</taxon>
        <taxon>Myxococcota</taxon>
        <taxon>Myxococcia</taxon>
        <taxon>Myxococcales</taxon>
        <taxon>Cystobacterineae</taxon>
        <taxon>Myxococcaceae</taxon>
        <taxon>Corallococcus</taxon>
    </lineage>
</organism>
<dbReference type="PANTHER" id="PTHR43005">
    <property type="entry name" value="BLR7065 PROTEIN"/>
    <property type="match status" value="1"/>
</dbReference>
<protein>
    <submittedName>
        <fullName evidence="9">Putative sugar ABC transporter permease</fullName>
    </submittedName>
</protein>
<feature type="transmembrane region" description="Helical" evidence="7">
    <location>
        <begin position="109"/>
        <end position="129"/>
    </location>
</feature>
<evidence type="ECO:0000313" key="10">
    <source>
        <dbReference type="Proteomes" id="UP000288758"/>
    </source>
</evidence>
<dbReference type="GO" id="GO:0055085">
    <property type="term" value="P:transmembrane transport"/>
    <property type="evidence" value="ECO:0007669"/>
    <property type="project" value="InterPro"/>
</dbReference>
<name>A0A410RII6_CORCK</name>
<reference evidence="9 10" key="1">
    <citation type="submission" date="2018-12" db="EMBL/GenBank/DDBJ databases">
        <title>Complete Genome Sequence of the Corallopyronin A producing Myxobacterium Corallococcus coralloides B035.</title>
        <authorList>
            <person name="Bouhired S.M."/>
            <person name="Rupp O."/>
            <person name="Blom J."/>
            <person name="Schaeberle T.F."/>
            <person name="Kehraus S."/>
            <person name="Schiefer A."/>
            <person name="Pfarr K."/>
            <person name="Goesmann A."/>
            <person name="Hoerauf A."/>
            <person name="Koenig G.M."/>
        </authorList>
    </citation>
    <scope>NUCLEOTIDE SEQUENCE [LARGE SCALE GENOMIC DNA]</scope>
    <source>
        <strain evidence="9 10">B035</strain>
    </source>
</reference>
<feature type="transmembrane region" description="Helical" evidence="7">
    <location>
        <begin position="14"/>
        <end position="39"/>
    </location>
</feature>
<sequence>MRGVGSQARERRQAYLLVAPAVLVLAVVALYPVLAAIWLSLHRFILVFGERRFTGLENYVYLMGDARFWSALGNTAYFTAVAVTVELLLAVPLALLLNRAFPGRGLLRASVLVPWAIPTVVSARLWAWMFNPDYGLINRLLGGAEINWLGAPGYALHAAILVDVWKTTPFVALLVLAGLQGIPEDLYKAARVDGASGWRQFRSITLPLLKPALLLAVLFRSLDAFRVFDAIYVLTEGGPANTTETLSIYAYKTLMRSGDFGYGSTLSVATFLCVVLLAVVWLRWLGREEGRR</sequence>
<comment type="similarity">
    <text evidence="7">Belongs to the binding-protein-dependent transport system permease family.</text>
</comment>
<feature type="transmembrane region" description="Helical" evidence="7">
    <location>
        <begin position="260"/>
        <end position="282"/>
    </location>
</feature>
<accession>A0A410RII6</accession>
<gene>
    <name evidence="9" type="primary">thuF</name>
    <name evidence="9" type="ORF">EJ065_0142</name>
</gene>
<evidence type="ECO:0000256" key="7">
    <source>
        <dbReference type="RuleBase" id="RU363032"/>
    </source>
</evidence>
<dbReference type="CDD" id="cd06261">
    <property type="entry name" value="TM_PBP2"/>
    <property type="match status" value="1"/>
</dbReference>
<evidence type="ECO:0000256" key="1">
    <source>
        <dbReference type="ARBA" id="ARBA00004651"/>
    </source>
</evidence>
<dbReference type="GO" id="GO:0005886">
    <property type="term" value="C:plasma membrane"/>
    <property type="evidence" value="ECO:0007669"/>
    <property type="project" value="UniProtKB-SubCell"/>
</dbReference>
<keyword evidence="2 7" id="KW-0813">Transport</keyword>